<keyword evidence="1" id="KW-0812">Transmembrane</keyword>
<accession>A0AA36MEL4</accession>
<protein>
    <submittedName>
        <fullName evidence="2">Uncharacterized protein</fullName>
    </submittedName>
</protein>
<feature type="non-terminal residue" evidence="2">
    <location>
        <position position="1"/>
    </location>
</feature>
<dbReference type="AlphaFoldDB" id="A0AA36MEL4"/>
<gene>
    <name evidence="2" type="ORF">CYNAS_LOCUS21664</name>
</gene>
<evidence type="ECO:0000256" key="1">
    <source>
        <dbReference type="SAM" id="Phobius"/>
    </source>
</evidence>
<organism evidence="2 3">
    <name type="scientific">Cylicocyclus nassatus</name>
    <name type="common">Nematode worm</name>
    <dbReference type="NCBI Taxonomy" id="53992"/>
    <lineage>
        <taxon>Eukaryota</taxon>
        <taxon>Metazoa</taxon>
        <taxon>Ecdysozoa</taxon>
        <taxon>Nematoda</taxon>
        <taxon>Chromadorea</taxon>
        <taxon>Rhabditida</taxon>
        <taxon>Rhabditina</taxon>
        <taxon>Rhabditomorpha</taxon>
        <taxon>Strongyloidea</taxon>
        <taxon>Strongylidae</taxon>
        <taxon>Cylicocyclus</taxon>
    </lineage>
</organism>
<reference evidence="2" key="1">
    <citation type="submission" date="2023-07" db="EMBL/GenBank/DDBJ databases">
        <authorList>
            <consortium name="CYATHOMIX"/>
        </authorList>
    </citation>
    <scope>NUCLEOTIDE SEQUENCE</scope>
    <source>
        <strain evidence="2">N/A</strain>
    </source>
</reference>
<keyword evidence="3" id="KW-1185">Reference proteome</keyword>
<dbReference type="EMBL" id="CATQJL010000326">
    <property type="protein sequence ID" value="CAJ0609681.1"/>
    <property type="molecule type" value="Genomic_DNA"/>
</dbReference>
<dbReference type="Proteomes" id="UP001176961">
    <property type="component" value="Unassembled WGS sequence"/>
</dbReference>
<evidence type="ECO:0000313" key="3">
    <source>
        <dbReference type="Proteomes" id="UP001176961"/>
    </source>
</evidence>
<proteinExistence type="predicted"/>
<feature type="transmembrane region" description="Helical" evidence="1">
    <location>
        <begin position="65"/>
        <end position="92"/>
    </location>
</feature>
<keyword evidence="1" id="KW-1133">Transmembrane helix</keyword>
<keyword evidence="1" id="KW-0472">Membrane</keyword>
<sequence>AKSTPQELKLSVSYFYRDDDTRRLLTAEDATQLNVVNDDEFYSRGEKFYECYVCHSYWQMSRSSLLALLLFCTLAVAVVMVAIVLLCTFASLASDFKEESDAEVVGVINWLHYPIGDLSLRRLNHTHVHHVHH</sequence>
<evidence type="ECO:0000313" key="2">
    <source>
        <dbReference type="EMBL" id="CAJ0609681.1"/>
    </source>
</evidence>
<comment type="caution">
    <text evidence="2">The sequence shown here is derived from an EMBL/GenBank/DDBJ whole genome shotgun (WGS) entry which is preliminary data.</text>
</comment>
<name>A0AA36MEL4_CYLNA</name>